<dbReference type="Gene3D" id="2.30.42.10">
    <property type="match status" value="1"/>
</dbReference>
<keyword evidence="5 7" id="KW-0378">Hydrolase</keyword>
<evidence type="ECO:0000256" key="11">
    <source>
        <dbReference type="SAM" id="SignalP"/>
    </source>
</evidence>
<dbReference type="SUPFAM" id="SSF82171">
    <property type="entry name" value="DPP6 N-terminal domain-like"/>
    <property type="match status" value="1"/>
</dbReference>
<keyword evidence="4 7" id="KW-0645">Protease</keyword>
<dbReference type="Pfam" id="PF14685">
    <property type="entry name" value="PDZ_Tricorn"/>
    <property type="match status" value="1"/>
</dbReference>
<dbReference type="SUPFAM" id="SSF69304">
    <property type="entry name" value="Tricorn protease N-terminal domain"/>
    <property type="match status" value="1"/>
</dbReference>
<comment type="function">
    <text evidence="7">Degrades oligopeptides.</text>
</comment>
<dbReference type="RefSeq" id="WP_184332762.1">
    <property type="nucleotide sequence ID" value="NZ_JACHHZ010000003.1"/>
</dbReference>
<accession>A0A841HLI4</accession>
<dbReference type="Gene3D" id="3.30.750.44">
    <property type="match status" value="1"/>
</dbReference>
<evidence type="ECO:0000256" key="4">
    <source>
        <dbReference type="ARBA" id="ARBA00022670"/>
    </source>
</evidence>
<feature type="region of interest" description="Disordered" evidence="10">
    <location>
        <begin position="538"/>
        <end position="628"/>
    </location>
</feature>
<feature type="compositionally biased region" description="Acidic residues" evidence="10">
    <location>
        <begin position="553"/>
        <end position="570"/>
    </location>
</feature>
<dbReference type="PIRSF" id="PIRSF036421">
    <property type="entry name" value="Tricorn_protease"/>
    <property type="match status" value="1"/>
</dbReference>
<evidence type="ECO:0000313" key="13">
    <source>
        <dbReference type="EMBL" id="MBB6093937.1"/>
    </source>
</evidence>
<dbReference type="GO" id="GO:0006508">
    <property type="term" value="P:proteolysis"/>
    <property type="evidence" value="ECO:0007669"/>
    <property type="project" value="UniProtKB-UniRule"/>
</dbReference>
<reference evidence="13 14" key="1">
    <citation type="submission" date="2020-08" db="EMBL/GenBank/DDBJ databases">
        <title>Genomic Encyclopedia of Type Strains, Phase IV (KMG-IV): sequencing the most valuable type-strain genomes for metagenomic binning, comparative biology and taxonomic classification.</title>
        <authorList>
            <person name="Goeker M."/>
        </authorList>
    </citation>
    <scope>NUCLEOTIDE SEQUENCE [LARGE SCALE GENOMIC DNA]</scope>
    <source>
        <strain evidence="13 14">DSM 26723</strain>
    </source>
</reference>
<feature type="compositionally biased region" description="Pro residues" evidence="10">
    <location>
        <begin position="571"/>
        <end position="597"/>
    </location>
</feature>
<dbReference type="InterPro" id="IPR029045">
    <property type="entry name" value="ClpP/crotonase-like_dom_sf"/>
</dbReference>
<feature type="compositionally biased region" description="Basic and acidic residues" evidence="10">
    <location>
        <begin position="606"/>
        <end position="624"/>
    </location>
</feature>
<sequence length="1148" mass="128119">MRVTLALFALLIGCPVLSHSASPSGGIEGYYRDPVLHGDTLVFAAEGDLWTVPVTGGVARRLTTHLAEETHPVISPDGRTLAFTARYEGPAEVYTMPLAGGLPVRRTFEGESAIATTFTPTGELVYATQHYATLPDPQLVAIDLSTAEKRRIPLSQASEGSFDANGKTLYFVRPAFHNNVTRWYTGGTARQIWKFRDGAAEAEKLTRDYAGESHTPMWWNGRVYFVTDRNRTMNLWSMDESGSDLQRHTDHNGWDVRYASLNAGRVAYVVGADIWIHDIAANAKRKVPITLASDLDQLREKWVTKPIENLTAMHLRPDGEAVVLTARGRVFVAPVRDGRFVQVSRKPGVRYRDAVFMPDGKSLVGLSDASGEMEFVQMPANGVGADRPLSRDGKVLRFEGVPSPDGKWIAFADNNNEAWLLSIASRSTTRISTNQEGIFGFAWSPDSRHVAINQAAANSFLQILLYDVARRTHTALTSDRANSHDAAFSPDGKWVYFLSDRSLNSVVQSPWGPRAPEPFFDRPDKLYQVALRKGLRSPFKPADELHPAVQEKTEEDDDKEREEVEEEPADEPQPPEPAEPVELPPQLPPEQLDPPAPVTAQAAQSEKPRTGKKSSKDDKEEKSKSSAPAIVRIDYEGLAQRIYEVPAPAGDYFRLSVSDKAIYWMSRDVGAEAKAKLMVLEITNDDPEAEKFVEDVLSYELSRDGKKILLRKNDDLYVVEAGTKAPSELDKSKLRLTSWNYAIDVREDWRQMFIDAWRMERDYFYDPGMHGVDWNAVRDKYLPLVDRVTTRDELSDVIGLAVGELSALHTSVRGGDMRRGNDDIKVPTLGARLLLDRRAGGYRIDHIYQADPDYPDERSPLADPELGVSVGDVITMINGVNVLAVSHPNALMRNQVEQQVLLRLKSKATGKARDIVVYPATDEASLRYSDWELTRRQRTDSLSENRIGYVHLRAMTASDITSWFRNFYPVFNRPGLIVDARHNRGGNIDSFILARLLRKPWMYWQTRAGQPYSNMQYAFGGHAVVLVDEQTGSDGEAFAEGFRRLGIGKVIGTRTWGGEIWLGSDNRLTDNGFARAPGAGVYGPERKWLIEQHGVDPDIVVDNLPHATFNGGDAQLEEAVKYLLGEIQRDPRTVPAAPEYPKLKPASR</sequence>
<dbReference type="SUPFAM" id="SSF50156">
    <property type="entry name" value="PDZ domain-like"/>
    <property type="match status" value="1"/>
</dbReference>
<dbReference type="EMBL" id="JACHHZ010000003">
    <property type="protein sequence ID" value="MBB6093937.1"/>
    <property type="molecule type" value="Genomic_DNA"/>
</dbReference>
<dbReference type="GO" id="GO:0008236">
    <property type="term" value="F:serine-type peptidase activity"/>
    <property type="evidence" value="ECO:0007669"/>
    <property type="project" value="UniProtKB-UniRule"/>
</dbReference>
<evidence type="ECO:0000259" key="12">
    <source>
        <dbReference type="SMART" id="SM00245"/>
    </source>
</evidence>
<dbReference type="InterPro" id="IPR005151">
    <property type="entry name" value="Tail-specific_protease"/>
</dbReference>
<keyword evidence="3 7" id="KW-0963">Cytoplasm</keyword>
<feature type="chain" id="PRO_5032383308" description="Tricorn protease homolog" evidence="11">
    <location>
        <begin position="21"/>
        <end position="1148"/>
    </location>
</feature>
<evidence type="ECO:0000256" key="10">
    <source>
        <dbReference type="SAM" id="MobiDB-lite"/>
    </source>
</evidence>
<dbReference type="SMART" id="SM00245">
    <property type="entry name" value="TSPc"/>
    <property type="match status" value="1"/>
</dbReference>
<dbReference type="SUPFAM" id="SSF52096">
    <property type="entry name" value="ClpP/crotonase"/>
    <property type="match status" value="1"/>
</dbReference>
<keyword evidence="14" id="KW-1185">Reference proteome</keyword>
<feature type="active site" description="Nucleophile" evidence="8">
    <location>
        <position position="1033"/>
    </location>
</feature>
<keyword evidence="11" id="KW-0732">Signal</keyword>
<organism evidence="13 14">
    <name type="scientific">Povalibacter uvarum</name>
    <dbReference type="NCBI Taxonomy" id="732238"/>
    <lineage>
        <taxon>Bacteria</taxon>
        <taxon>Pseudomonadati</taxon>
        <taxon>Pseudomonadota</taxon>
        <taxon>Gammaproteobacteria</taxon>
        <taxon>Steroidobacterales</taxon>
        <taxon>Steroidobacteraceae</taxon>
        <taxon>Povalibacter</taxon>
    </lineage>
</organism>
<dbReference type="Gene3D" id="3.90.226.10">
    <property type="entry name" value="2-enoyl-CoA Hydratase, Chain A, domain 1"/>
    <property type="match status" value="1"/>
</dbReference>
<dbReference type="InterPro" id="IPR012393">
    <property type="entry name" value="Tricorn_protease"/>
</dbReference>
<comment type="subcellular location">
    <subcellularLocation>
        <location evidence="1 7">Cytoplasm</location>
    </subcellularLocation>
</comment>
<dbReference type="Pfam" id="PF14684">
    <property type="entry name" value="Tricorn_C1"/>
    <property type="match status" value="1"/>
</dbReference>
<evidence type="ECO:0000313" key="14">
    <source>
        <dbReference type="Proteomes" id="UP000588068"/>
    </source>
</evidence>
<dbReference type="Pfam" id="PF03572">
    <property type="entry name" value="Peptidase_S41"/>
    <property type="match status" value="1"/>
</dbReference>
<comment type="caution">
    <text evidence="13">The sequence shown here is derived from an EMBL/GenBank/DDBJ whole genome shotgun (WGS) entry which is preliminary data.</text>
</comment>
<evidence type="ECO:0000256" key="1">
    <source>
        <dbReference type="ARBA" id="ARBA00004496"/>
    </source>
</evidence>
<dbReference type="CDD" id="cd07562">
    <property type="entry name" value="Peptidase_S41_TRI"/>
    <property type="match status" value="1"/>
</dbReference>
<evidence type="ECO:0000256" key="2">
    <source>
        <dbReference type="ARBA" id="ARBA00008524"/>
    </source>
</evidence>
<proteinExistence type="inferred from homology"/>
<evidence type="ECO:0000256" key="7">
    <source>
        <dbReference type="PIRNR" id="PIRNR036421"/>
    </source>
</evidence>
<feature type="active site" description="Charge relay system" evidence="8">
    <location>
        <position position="1091"/>
    </location>
</feature>
<evidence type="ECO:0000256" key="9">
    <source>
        <dbReference type="PIRSR" id="PIRSR036421-3"/>
    </source>
</evidence>
<dbReference type="Gene3D" id="2.120.10.60">
    <property type="entry name" value="Tricorn protease N-terminal domain"/>
    <property type="match status" value="1"/>
</dbReference>
<dbReference type="PANTHER" id="PTHR43253">
    <property type="entry name" value="TRICORN PROTEASE HOMOLOG 2-RELATED"/>
    <property type="match status" value="1"/>
</dbReference>
<dbReference type="Pfam" id="PF26550">
    <property type="entry name" value="Tricorn_2nd"/>
    <property type="match status" value="1"/>
</dbReference>
<dbReference type="InterPro" id="IPR036034">
    <property type="entry name" value="PDZ_sf"/>
</dbReference>
<name>A0A841HLI4_9GAMM</name>
<feature type="compositionally biased region" description="Basic and acidic residues" evidence="10">
    <location>
        <begin position="541"/>
        <end position="552"/>
    </location>
</feature>
<dbReference type="InterPro" id="IPR028204">
    <property type="entry name" value="Tricorn_C1"/>
</dbReference>
<evidence type="ECO:0000256" key="5">
    <source>
        <dbReference type="ARBA" id="ARBA00022801"/>
    </source>
</evidence>
<evidence type="ECO:0000256" key="8">
    <source>
        <dbReference type="PIRSR" id="PIRSR036421-1"/>
    </source>
</evidence>
<dbReference type="InterPro" id="IPR029414">
    <property type="entry name" value="Tricorn_PDZ"/>
</dbReference>
<dbReference type="GO" id="GO:0005737">
    <property type="term" value="C:cytoplasm"/>
    <property type="evidence" value="ECO:0007669"/>
    <property type="project" value="UniProtKB-SubCell"/>
</dbReference>
<dbReference type="PANTHER" id="PTHR43253:SF1">
    <property type="entry name" value="TRICORN PROTEASE HOMOLOG 2-RELATED"/>
    <property type="match status" value="1"/>
</dbReference>
<comment type="similarity">
    <text evidence="2 7">Belongs to the peptidase S41B family.</text>
</comment>
<feature type="domain" description="Tail specific protease" evidence="12">
    <location>
        <begin position="910"/>
        <end position="1102"/>
    </location>
</feature>
<feature type="signal peptide" evidence="11">
    <location>
        <begin position="1"/>
        <end position="20"/>
    </location>
</feature>
<evidence type="ECO:0000256" key="3">
    <source>
        <dbReference type="ARBA" id="ARBA00022490"/>
    </source>
</evidence>
<protein>
    <recommendedName>
        <fullName evidence="7">Tricorn protease homolog</fullName>
        <ecNumber evidence="7">3.4.21.-</ecNumber>
    </recommendedName>
</protein>
<dbReference type="AlphaFoldDB" id="A0A841HLI4"/>
<feature type="site" description="Transition state stabilizer; via amide nitrogen" evidence="9">
    <location>
        <position position="1034"/>
    </location>
</feature>
<dbReference type="Proteomes" id="UP000588068">
    <property type="component" value="Unassembled WGS sequence"/>
</dbReference>
<dbReference type="Pfam" id="PF26549">
    <property type="entry name" value="Tricorn_N"/>
    <property type="match status" value="1"/>
</dbReference>
<dbReference type="EC" id="3.4.21.-" evidence="7"/>
<dbReference type="Gene3D" id="2.130.10.10">
    <property type="entry name" value="YVTN repeat-like/Quinoprotein amine dehydrogenase"/>
    <property type="match status" value="2"/>
</dbReference>
<feature type="active site" description="Charge relay system" evidence="8">
    <location>
        <position position="809"/>
    </location>
</feature>
<gene>
    <name evidence="13" type="ORF">HNQ60_002818</name>
</gene>
<keyword evidence="6 7" id="KW-0720">Serine protease</keyword>
<evidence type="ECO:0000256" key="6">
    <source>
        <dbReference type="ARBA" id="ARBA00022825"/>
    </source>
</evidence>
<dbReference type="InterPro" id="IPR015943">
    <property type="entry name" value="WD40/YVTN_repeat-like_dom_sf"/>
</dbReference>